<evidence type="ECO:0000256" key="1">
    <source>
        <dbReference type="ARBA" id="ARBA00004123"/>
    </source>
</evidence>
<dbReference type="OrthoDB" id="1870062at2759"/>
<dbReference type="PROSITE" id="PS50089">
    <property type="entry name" value="ZF_RING_2"/>
    <property type="match status" value="1"/>
</dbReference>
<keyword evidence="2" id="KW-0479">Metal-binding</keyword>
<dbReference type="SMART" id="SM00297">
    <property type="entry name" value="BROMO"/>
    <property type="match status" value="1"/>
</dbReference>
<evidence type="ECO:0000256" key="3">
    <source>
        <dbReference type="ARBA" id="ARBA00022771"/>
    </source>
</evidence>
<dbReference type="InterPro" id="IPR036427">
    <property type="entry name" value="Bromodomain-like_sf"/>
</dbReference>
<keyword evidence="4" id="KW-0862">Zinc</keyword>
<dbReference type="PANTHER" id="PTHR45915:SF6">
    <property type="entry name" value="E3 UBIQUITIN-PROTEIN LIGASE TRIM33"/>
    <property type="match status" value="1"/>
</dbReference>
<dbReference type="InterPro" id="IPR000315">
    <property type="entry name" value="Znf_B-box"/>
</dbReference>
<dbReference type="PROSITE" id="PS00633">
    <property type="entry name" value="BROMODOMAIN_1"/>
    <property type="match status" value="1"/>
</dbReference>
<dbReference type="InterPro" id="IPR001965">
    <property type="entry name" value="Znf_PHD"/>
</dbReference>
<dbReference type="SMR" id="A0A1I7ST91"/>
<keyword evidence="5 8" id="KW-0103">Bromodomain</keyword>
<keyword evidence="17" id="KW-1185">Reference proteome</keyword>
<dbReference type="PROSITE" id="PS50119">
    <property type="entry name" value="ZF_BBOX"/>
    <property type="match status" value="1"/>
</dbReference>
<dbReference type="SUPFAM" id="SSF47370">
    <property type="entry name" value="Bromodomain"/>
    <property type="match status" value="1"/>
</dbReference>
<proteinExistence type="predicted"/>
<feature type="region of interest" description="Disordered" evidence="9">
    <location>
        <begin position="567"/>
        <end position="681"/>
    </location>
</feature>
<evidence type="ECO:0000259" key="10">
    <source>
        <dbReference type="PROSITE" id="PS50014"/>
    </source>
</evidence>
<dbReference type="Gene3D" id="1.20.920.10">
    <property type="entry name" value="Bromodomain-like"/>
    <property type="match status" value="1"/>
</dbReference>
<evidence type="ECO:0000259" key="11">
    <source>
        <dbReference type="PROSITE" id="PS50016"/>
    </source>
</evidence>
<dbReference type="InterPro" id="IPR018359">
    <property type="entry name" value="Bromodomain_CS"/>
</dbReference>
<dbReference type="EMBL" id="CAJFDI010000003">
    <property type="protein sequence ID" value="CAD5221582.1"/>
    <property type="molecule type" value="Genomic_DNA"/>
</dbReference>
<reference evidence="15" key="2">
    <citation type="submission" date="2020-08" db="EMBL/GenBank/DDBJ databases">
        <authorList>
            <person name="Kikuchi T."/>
        </authorList>
    </citation>
    <scope>NUCLEOTIDE SEQUENCE</scope>
    <source>
        <strain evidence="14">Ka4C1</strain>
    </source>
</reference>
<evidence type="ECO:0000313" key="14">
    <source>
        <dbReference type="EMBL" id="CAD5221582.1"/>
    </source>
</evidence>
<keyword evidence="3 7" id="KW-0863">Zinc-finger</keyword>
<accession>A0A1I7ST91</accession>
<evidence type="ECO:0000256" key="9">
    <source>
        <dbReference type="SAM" id="MobiDB-lite"/>
    </source>
</evidence>
<dbReference type="GO" id="GO:0008270">
    <property type="term" value="F:zinc ion binding"/>
    <property type="evidence" value="ECO:0007669"/>
    <property type="project" value="UniProtKB-KW"/>
</dbReference>
<dbReference type="SUPFAM" id="SSF57903">
    <property type="entry name" value="FYVE/PHD zinc finger"/>
    <property type="match status" value="1"/>
</dbReference>
<dbReference type="Proteomes" id="UP000659654">
    <property type="component" value="Unassembled WGS sequence"/>
</dbReference>
<dbReference type="AlphaFoldDB" id="A0A1I7ST91"/>
<dbReference type="InterPro" id="IPR001841">
    <property type="entry name" value="Znf_RING"/>
</dbReference>
<dbReference type="PROSITE" id="PS50014">
    <property type="entry name" value="BROMODOMAIN_2"/>
    <property type="match status" value="1"/>
</dbReference>
<reference evidence="18" key="1">
    <citation type="submission" date="2016-11" db="UniProtKB">
        <authorList>
            <consortium name="WormBaseParasite"/>
        </authorList>
    </citation>
    <scope>IDENTIFICATION</scope>
</reference>
<evidence type="ECO:0000256" key="7">
    <source>
        <dbReference type="PROSITE-ProRule" id="PRU00024"/>
    </source>
</evidence>
<feature type="compositionally biased region" description="Polar residues" evidence="9">
    <location>
        <begin position="573"/>
        <end position="589"/>
    </location>
</feature>
<dbReference type="Gene3D" id="3.30.40.10">
    <property type="entry name" value="Zinc/RING finger domain, C3HC4 (zinc finger)"/>
    <property type="match status" value="1"/>
</dbReference>
<organism evidence="16 18">
    <name type="scientific">Bursaphelenchus xylophilus</name>
    <name type="common">Pinewood nematode worm</name>
    <name type="synonym">Aphelenchoides xylophilus</name>
    <dbReference type="NCBI Taxonomy" id="6326"/>
    <lineage>
        <taxon>Eukaryota</taxon>
        <taxon>Metazoa</taxon>
        <taxon>Ecdysozoa</taxon>
        <taxon>Nematoda</taxon>
        <taxon>Chromadorea</taxon>
        <taxon>Rhabditida</taxon>
        <taxon>Tylenchina</taxon>
        <taxon>Tylenchomorpha</taxon>
        <taxon>Aphelenchoidea</taxon>
        <taxon>Aphelenchoididae</taxon>
        <taxon>Bursaphelenchus</taxon>
    </lineage>
</organism>
<dbReference type="CDD" id="cd15541">
    <property type="entry name" value="PHD_TIF1_like"/>
    <property type="match status" value="1"/>
</dbReference>
<dbReference type="InterPro" id="IPR001487">
    <property type="entry name" value="Bromodomain"/>
</dbReference>
<dbReference type="Proteomes" id="UP000582659">
    <property type="component" value="Unassembled WGS sequence"/>
</dbReference>
<dbReference type="Pfam" id="PF00439">
    <property type="entry name" value="Bromodomain"/>
    <property type="match status" value="1"/>
</dbReference>
<comment type="subcellular location">
    <subcellularLocation>
        <location evidence="1">Nucleus</location>
    </subcellularLocation>
</comment>
<dbReference type="PRINTS" id="PR00503">
    <property type="entry name" value="BROMODOMAIN"/>
</dbReference>
<evidence type="ECO:0000313" key="16">
    <source>
        <dbReference type="Proteomes" id="UP000095284"/>
    </source>
</evidence>
<sequence length="923" mass="104976">MSIPGRDSTSQPSSSKIRKCVSCLKEVLTPDRPIYHLPCLHSLCFRCRDAQRSNLEKSLHCTVCNQQFSADVVYDEFIPDPKRTKCMSSNCTNLDLQKISHYCVTCKIYMCAWCIKSHNREHLIRESKPYVPLISRCVNLLHQDRMANFVCSCGARICTDCLEGHRSNCRKGNAIGTFAELNTKAINCLRPLIENDKKSLEYYHNLLQNLQIKRRMVMTEFHNSRTQLAFDCQRMVSLMIQRFQDLADSLEMSQNQYMSHFKKVEADIAEETNRVATINNLEKKITTLKAQDVIPFASFIKHASTNAERRSKYSRINIDNILPLPSVRIDLSHSPQSSNLVQFLSGYGSIVVNNIRQTVRSSFDKPLTFVLPPKLNPAEMGHQSEMGLRLFNGREYEKVDKEKFRRLIKPLADDELRERCVQLESELDYYRRLTRSLEQSSRITSETIRPIPIEAIEGNQPSFPPLHTNNMAVPGPSTSRQAPMPLDGRLRQAYPNFRPAMQPPMRPNGLQMRSPQFINSPQGFMFPPSPNQPNLLRNSHSELQQLMFANSPASNTPSADIVTITLEDERPRNTQSNEVISGTQNGNTSDKVKSSCLMKKEGINEKLENSQESERSNLRRSKSVVNSGNDLTDQTQTSNSAPNSNVRIGENSPIHRLREKSHDSHMSDKSGTSAGRYRAVPDTSGGLKIRIRREEVEPTPVIEPFIDDEGETSRKAAVPDAPQDEWDDYCYSCNEGCDDISGELGCCSTCPRVFHQFCHIPRCSAPMAQLPDDWRCSMCQPMLPITERQDRMTPNIKLACSKVMLACLDDSQQSDPFRKPVDKKFQEYYSVISRPMDLTTVNSKLSGGEYANTTGFIADMNQIFINCSTFNSPDNPLAKCGINVYKKYVEAVKKYLPAYVSSVWMYVCLYKNDEPAMKKRRRN</sequence>
<dbReference type="GO" id="GO:0005634">
    <property type="term" value="C:nucleus"/>
    <property type="evidence" value="ECO:0007669"/>
    <property type="project" value="UniProtKB-SubCell"/>
</dbReference>
<evidence type="ECO:0000313" key="18">
    <source>
        <dbReference type="WBParaSite" id="BXY_1626100.1"/>
    </source>
</evidence>
<evidence type="ECO:0000256" key="2">
    <source>
        <dbReference type="ARBA" id="ARBA00022723"/>
    </source>
</evidence>
<evidence type="ECO:0000313" key="17">
    <source>
        <dbReference type="Proteomes" id="UP000659654"/>
    </source>
</evidence>
<dbReference type="GO" id="GO:0000785">
    <property type="term" value="C:chromatin"/>
    <property type="evidence" value="ECO:0007669"/>
    <property type="project" value="TreeGrafter"/>
</dbReference>
<evidence type="ECO:0000256" key="5">
    <source>
        <dbReference type="ARBA" id="ARBA00023117"/>
    </source>
</evidence>
<evidence type="ECO:0000313" key="15">
    <source>
        <dbReference type="EMBL" id="CAG9108637.1"/>
    </source>
</evidence>
<dbReference type="InterPro" id="IPR019787">
    <property type="entry name" value="Znf_PHD-finger"/>
</dbReference>
<dbReference type="InterPro" id="IPR011011">
    <property type="entry name" value="Znf_FYVE_PHD"/>
</dbReference>
<feature type="compositionally biased region" description="Basic and acidic residues" evidence="9">
    <location>
        <begin position="590"/>
        <end position="617"/>
    </location>
</feature>
<feature type="domain" description="Bromo" evidence="10">
    <location>
        <begin position="809"/>
        <end position="878"/>
    </location>
</feature>
<evidence type="ECO:0000256" key="8">
    <source>
        <dbReference type="PROSITE-ProRule" id="PRU00035"/>
    </source>
</evidence>
<dbReference type="InterPro" id="IPR013083">
    <property type="entry name" value="Znf_RING/FYVE/PHD"/>
</dbReference>
<dbReference type="PROSITE" id="PS50016">
    <property type="entry name" value="ZF_PHD_2"/>
    <property type="match status" value="1"/>
</dbReference>
<name>A0A1I7ST91_BURXY</name>
<evidence type="ECO:0000256" key="6">
    <source>
        <dbReference type="ARBA" id="ARBA00023242"/>
    </source>
</evidence>
<feature type="domain" description="RING-type" evidence="12">
    <location>
        <begin position="20"/>
        <end position="65"/>
    </location>
</feature>
<evidence type="ECO:0000256" key="4">
    <source>
        <dbReference type="ARBA" id="ARBA00022833"/>
    </source>
</evidence>
<dbReference type="SMART" id="SM00249">
    <property type="entry name" value="PHD"/>
    <property type="match status" value="1"/>
</dbReference>
<dbReference type="WBParaSite" id="BXY_1626100.1">
    <property type="protein sequence ID" value="BXY_1626100.1"/>
    <property type="gene ID" value="BXY_1626100"/>
</dbReference>
<dbReference type="PANTHER" id="PTHR45915">
    <property type="entry name" value="TRANSCRIPTION INTERMEDIARY FACTOR"/>
    <property type="match status" value="1"/>
</dbReference>
<evidence type="ECO:0000259" key="12">
    <source>
        <dbReference type="PROSITE" id="PS50089"/>
    </source>
</evidence>
<feature type="compositionally biased region" description="Polar residues" evidence="9">
    <location>
        <begin position="623"/>
        <end position="646"/>
    </location>
</feature>
<dbReference type="eggNOG" id="KOG2177">
    <property type="taxonomic scope" value="Eukaryota"/>
</dbReference>
<dbReference type="Proteomes" id="UP000095284">
    <property type="component" value="Unplaced"/>
</dbReference>
<keyword evidence="6" id="KW-0539">Nucleus</keyword>
<protein>
    <submittedName>
        <fullName evidence="14">(pine wood nematode) hypothetical protein</fullName>
    </submittedName>
</protein>
<evidence type="ECO:0000259" key="13">
    <source>
        <dbReference type="PROSITE" id="PS50119"/>
    </source>
</evidence>
<dbReference type="EMBL" id="CAJFCV020000003">
    <property type="protein sequence ID" value="CAG9108637.1"/>
    <property type="molecule type" value="Genomic_DNA"/>
</dbReference>
<feature type="domain" description="B box-type" evidence="13">
    <location>
        <begin position="91"/>
        <end position="133"/>
    </location>
</feature>
<feature type="domain" description="PHD-type" evidence="11">
    <location>
        <begin position="727"/>
        <end position="782"/>
    </location>
</feature>
<gene>
    <name evidence="14" type="ORF">BXYJ_LOCUS6750</name>
</gene>